<organism evidence="1 2">
    <name type="scientific">Paenarthrobacter aurescens</name>
    <name type="common">Arthrobacter aurescens</name>
    <dbReference type="NCBI Taxonomy" id="43663"/>
    <lineage>
        <taxon>Bacteria</taxon>
        <taxon>Bacillati</taxon>
        <taxon>Actinomycetota</taxon>
        <taxon>Actinomycetes</taxon>
        <taxon>Micrococcales</taxon>
        <taxon>Micrococcaceae</taxon>
        <taxon>Paenarthrobacter</taxon>
    </lineage>
</organism>
<comment type="caution">
    <text evidence="1">The sequence shown here is derived from an EMBL/GenBank/DDBJ whole genome shotgun (WGS) entry which is preliminary data.</text>
</comment>
<dbReference type="AlphaFoldDB" id="A0A4Y3NJW9"/>
<dbReference type="EMBL" id="BJMD01000060">
    <property type="protein sequence ID" value="GEB21267.1"/>
    <property type="molecule type" value="Genomic_DNA"/>
</dbReference>
<protein>
    <submittedName>
        <fullName evidence="1">Uncharacterized protein</fullName>
    </submittedName>
</protein>
<gene>
    <name evidence="1" type="ORF">AAU01_40220</name>
</gene>
<reference evidence="1 2" key="1">
    <citation type="submission" date="2019-06" db="EMBL/GenBank/DDBJ databases">
        <title>Whole genome shotgun sequence of Paenarthrobacter aurescens NBRC 12136.</title>
        <authorList>
            <person name="Hosoyama A."/>
            <person name="Uohara A."/>
            <person name="Ohji S."/>
            <person name="Ichikawa N."/>
        </authorList>
    </citation>
    <scope>NUCLEOTIDE SEQUENCE [LARGE SCALE GENOMIC DNA]</scope>
    <source>
        <strain evidence="1 2">NBRC 12136</strain>
    </source>
</reference>
<evidence type="ECO:0000313" key="2">
    <source>
        <dbReference type="Proteomes" id="UP000317715"/>
    </source>
</evidence>
<sequence length="60" mass="6660">MAQLMFQNRGHGTPNVSANTLAFYQLERDLMTKALHRVDTAQPLDVRLKVQAAPAPKRAA</sequence>
<keyword evidence="2" id="KW-1185">Reference proteome</keyword>
<name>A0A4Y3NJW9_PAEAU</name>
<evidence type="ECO:0000313" key="1">
    <source>
        <dbReference type="EMBL" id="GEB21267.1"/>
    </source>
</evidence>
<dbReference type="Proteomes" id="UP000317715">
    <property type="component" value="Unassembled WGS sequence"/>
</dbReference>
<accession>A0A4Y3NJW9</accession>
<proteinExistence type="predicted"/>